<evidence type="ECO:0008006" key="4">
    <source>
        <dbReference type="Google" id="ProtNLM"/>
    </source>
</evidence>
<gene>
    <name evidence="2" type="ORF">CWI69_06795</name>
</gene>
<dbReference type="GO" id="GO:0005829">
    <property type="term" value="C:cytosol"/>
    <property type="evidence" value="ECO:0007669"/>
    <property type="project" value="TreeGrafter"/>
</dbReference>
<dbReference type="GO" id="GO:0000287">
    <property type="term" value="F:magnesium ion binding"/>
    <property type="evidence" value="ECO:0007669"/>
    <property type="project" value="InterPro"/>
</dbReference>
<comment type="caution">
    <text evidence="2">The sequence shown here is derived from an EMBL/GenBank/DDBJ whole genome shotgun (WGS) entry which is preliminary data.</text>
</comment>
<evidence type="ECO:0000313" key="2">
    <source>
        <dbReference type="EMBL" id="RUO52743.1"/>
    </source>
</evidence>
<proteinExistence type="predicted"/>
<dbReference type="Proteomes" id="UP000287198">
    <property type="component" value="Unassembled WGS sequence"/>
</dbReference>
<accession>A0A432XVR5</accession>
<evidence type="ECO:0000256" key="1">
    <source>
        <dbReference type="ARBA" id="ARBA00022679"/>
    </source>
</evidence>
<dbReference type="PANTHER" id="PTHR12215:SF10">
    <property type="entry name" value="L-AMINOADIPATE-SEMIALDEHYDE DEHYDROGENASE-PHOSPHOPANTETHEINYL TRANSFERASE"/>
    <property type="match status" value="1"/>
</dbReference>
<dbReference type="GO" id="GO:0008897">
    <property type="term" value="F:holo-[acyl-carrier-protein] synthase activity"/>
    <property type="evidence" value="ECO:0007669"/>
    <property type="project" value="InterPro"/>
</dbReference>
<protein>
    <recommendedName>
        <fullName evidence="4">4'-phosphopantetheinyl transferase domain-containing protein</fullName>
    </recommendedName>
</protein>
<dbReference type="PANTHER" id="PTHR12215">
    <property type="entry name" value="PHOSPHOPANTETHEINE TRANSFERASE"/>
    <property type="match status" value="1"/>
</dbReference>
<dbReference type="Gene3D" id="3.90.470.20">
    <property type="entry name" value="4'-phosphopantetheinyl transferase domain"/>
    <property type="match status" value="1"/>
</dbReference>
<dbReference type="InterPro" id="IPR037143">
    <property type="entry name" value="4-PPantetheinyl_Trfase_dom_sf"/>
</dbReference>
<dbReference type="EMBL" id="PIPW01000002">
    <property type="protein sequence ID" value="RUO52743.1"/>
    <property type="molecule type" value="Genomic_DNA"/>
</dbReference>
<keyword evidence="3" id="KW-1185">Reference proteome</keyword>
<sequence length="210" mass="23777">MTSVTPPVCAFATGLEELVVALAPWLSEDERQQAEQYRRPARRLQFLTARGLLRWLLQHYWNFPPTASVITRQPNGAPQLQVNGQLWYCSISHSHDIVMVALSPDQAVGVDVERLKPRKQLVRLLKTGFMAGLETEDLAQFYQRWTLAEAVTKTEQGLLLEVLKRDSGAYETHARFRQQADCMLCCYTPTAHSNIHEVLQTDAGLVLETS</sequence>
<dbReference type="AlphaFoldDB" id="A0A432XVR5"/>
<dbReference type="RefSeq" id="WP_126763170.1">
    <property type="nucleotide sequence ID" value="NZ_JBHLTZ010000012.1"/>
</dbReference>
<organism evidence="2 3">
    <name type="scientific">Pseudidiomarina halophila</name>
    <dbReference type="NCBI Taxonomy" id="1449799"/>
    <lineage>
        <taxon>Bacteria</taxon>
        <taxon>Pseudomonadati</taxon>
        <taxon>Pseudomonadota</taxon>
        <taxon>Gammaproteobacteria</taxon>
        <taxon>Alteromonadales</taxon>
        <taxon>Idiomarinaceae</taxon>
        <taxon>Pseudidiomarina</taxon>
    </lineage>
</organism>
<evidence type="ECO:0000313" key="3">
    <source>
        <dbReference type="Proteomes" id="UP000287198"/>
    </source>
</evidence>
<keyword evidence="1" id="KW-0808">Transferase</keyword>
<dbReference type="InterPro" id="IPR050559">
    <property type="entry name" value="P-Pant_transferase_sf"/>
</dbReference>
<name>A0A432XVR5_9GAMM</name>
<dbReference type="SUPFAM" id="SSF56214">
    <property type="entry name" value="4'-phosphopantetheinyl transferase"/>
    <property type="match status" value="2"/>
</dbReference>
<dbReference type="GO" id="GO:0019878">
    <property type="term" value="P:lysine biosynthetic process via aminoadipic acid"/>
    <property type="evidence" value="ECO:0007669"/>
    <property type="project" value="TreeGrafter"/>
</dbReference>
<dbReference type="OrthoDB" id="6240858at2"/>
<reference evidence="3" key="1">
    <citation type="journal article" date="2018" name="Front. Microbiol.">
        <title>Genome-Based Analysis Reveals the Taxonomy and Diversity of the Family Idiomarinaceae.</title>
        <authorList>
            <person name="Liu Y."/>
            <person name="Lai Q."/>
            <person name="Shao Z."/>
        </authorList>
    </citation>
    <scope>NUCLEOTIDE SEQUENCE [LARGE SCALE GENOMIC DNA]</scope>
    <source>
        <strain evidence="3">BH195</strain>
    </source>
</reference>